<feature type="domain" description="Glyoxal oxidase N-terminal" evidence="1">
    <location>
        <begin position="353"/>
        <end position="451"/>
    </location>
</feature>
<gene>
    <name evidence="2" type="ORF">GPECTOR_42g781</name>
</gene>
<dbReference type="OrthoDB" id="2019572at2759"/>
<dbReference type="Gene3D" id="2.130.10.80">
    <property type="entry name" value="Galactose oxidase/kelch, beta-propeller"/>
    <property type="match status" value="1"/>
</dbReference>
<dbReference type="STRING" id="33097.A0A150G9Q7"/>
<comment type="caution">
    <text evidence="2">The sequence shown here is derived from an EMBL/GenBank/DDBJ whole genome shotgun (WGS) entry which is preliminary data.</text>
</comment>
<dbReference type="SUPFAM" id="SSF50965">
    <property type="entry name" value="Galactose oxidase, central domain"/>
    <property type="match status" value="1"/>
</dbReference>
<dbReference type="PANTHER" id="PTHR32208:SF21">
    <property type="entry name" value="LOW QUALITY PROTEIN: ALDEHYDE OXIDASE GLOX-LIKE"/>
    <property type="match status" value="1"/>
</dbReference>
<proteinExistence type="predicted"/>
<dbReference type="EMBL" id="LSYV01000043">
    <property type="protein sequence ID" value="KXZ46572.1"/>
    <property type="molecule type" value="Genomic_DNA"/>
</dbReference>
<dbReference type="AlphaFoldDB" id="A0A150G9Q7"/>
<organism evidence="2 3">
    <name type="scientific">Gonium pectorale</name>
    <name type="common">Green alga</name>
    <dbReference type="NCBI Taxonomy" id="33097"/>
    <lineage>
        <taxon>Eukaryota</taxon>
        <taxon>Viridiplantae</taxon>
        <taxon>Chlorophyta</taxon>
        <taxon>core chlorophytes</taxon>
        <taxon>Chlorophyceae</taxon>
        <taxon>CS clade</taxon>
        <taxon>Chlamydomonadales</taxon>
        <taxon>Volvocaceae</taxon>
        <taxon>Gonium</taxon>
    </lineage>
</organism>
<feature type="domain" description="Glyoxal oxidase N-terminal" evidence="1">
    <location>
        <begin position="96"/>
        <end position="327"/>
    </location>
</feature>
<evidence type="ECO:0000259" key="1">
    <source>
        <dbReference type="Pfam" id="PF07250"/>
    </source>
</evidence>
<dbReference type="InterPro" id="IPR011043">
    <property type="entry name" value="Gal_Oxase/kelch_b-propeller"/>
</dbReference>
<reference evidence="3" key="1">
    <citation type="journal article" date="2016" name="Nat. Commun.">
        <title>The Gonium pectorale genome demonstrates co-option of cell cycle regulation during the evolution of multicellularity.</title>
        <authorList>
            <person name="Hanschen E.R."/>
            <person name="Marriage T.N."/>
            <person name="Ferris P.J."/>
            <person name="Hamaji T."/>
            <person name="Toyoda A."/>
            <person name="Fujiyama A."/>
            <person name="Neme R."/>
            <person name="Noguchi H."/>
            <person name="Minakuchi Y."/>
            <person name="Suzuki M."/>
            <person name="Kawai-Toyooka H."/>
            <person name="Smith D.R."/>
            <person name="Sparks H."/>
            <person name="Anderson J."/>
            <person name="Bakaric R."/>
            <person name="Luria V."/>
            <person name="Karger A."/>
            <person name="Kirschner M.W."/>
            <person name="Durand P.M."/>
            <person name="Michod R.E."/>
            <person name="Nozaki H."/>
            <person name="Olson B.J."/>
        </authorList>
    </citation>
    <scope>NUCLEOTIDE SEQUENCE [LARGE SCALE GENOMIC DNA]</scope>
    <source>
        <strain evidence="3">NIES-2863</strain>
    </source>
</reference>
<name>A0A150G9Q7_GONPE</name>
<accession>A0A150G9Q7</accession>
<evidence type="ECO:0000313" key="3">
    <source>
        <dbReference type="Proteomes" id="UP000075714"/>
    </source>
</evidence>
<dbReference type="Pfam" id="PF07250">
    <property type="entry name" value="Glyoxal_oxid_N"/>
    <property type="match status" value="2"/>
</dbReference>
<dbReference type="InterPro" id="IPR009880">
    <property type="entry name" value="Glyoxal_oxidase_N"/>
</dbReference>
<protein>
    <recommendedName>
        <fullName evidence="1">Glyoxal oxidase N-terminal domain-containing protein</fullName>
    </recommendedName>
</protein>
<evidence type="ECO:0000313" key="2">
    <source>
        <dbReference type="EMBL" id="KXZ46572.1"/>
    </source>
</evidence>
<keyword evidence="3" id="KW-1185">Reference proteome</keyword>
<dbReference type="Proteomes" id="UP000075714">
    <property type="component" value="Unassembled WGS sequence"/>
</dbReference>
<sequence>MLAAPGVASAAAPFNLASQVNSTTEAADGALAQLLQGAARSLLQDAPPAPPAITFETLPWRAPVVAVAMISIPGTTKYLLTWRSQYPEHNLITGTMDLQTQETTLIPTVYNQWCHGPVLLEDGTPLLVGGWPDPTPVLEVGLNVITKYDNATNSIQEVGTRLRYERWYATPYRLPDGKVLIVGGTDRVDRGFTPTRSEVWDPRNPAERPVLVPQPERFTAAAGYNWYPFIAVLPRGEILWWGNRAGAITTGDYRVLRNLPELPETFPFDTMYKYTSSIVLSALKPDPSTGAYDKFSMIIFGGSVDSSGYTDAVTVAAVPGSSFSARIDFYYCGDGICDNGQVGQGHRRQGLGNIQWQIEDMLGHRRIMPSATLAPNGKIVIHGGAQFGRAGLPLSDDLQSHVAPATKTLVYDPDAAAGARYSEADHDGIARLYHFSQCLDVSGKILVAGCESCGAGAQLTEAFKPSPDGSNEFRLSLGTLYENSGSVRRPNIRTVPPVIKRGS</sequence>
<dbReference type="InterPro" id="IPR037293">
    <property type="entry name" value="Gal_Oxidase_central_sf"/>
</dbReference>
<dbReference type="PANTHER" id="PTHR32208">
    <property type="entry name" value="SECRETED PROTEIN-RELATED"/>
    <property type="match status" value="1"/>
</dbReference>